<accession>A0A024GVC7</accession>
<evidence type="ECO:0000313" key="2">
    <source>
        <dbReference type="EMBL" id="CCI50783.1"/>
    </source>
</evidence>
<evidence type="ECO:0008006" key="4">
    <source>
        <dbReference type="Google" id="ProtNLM"/>
    </source>
</evidence>
<protein>
    <recommendedName>
        <fullName evidence="4">THH1/TOM1/TOM3 domain-containing protein</fullName>
    </recommendedName>
</protein>
<keyword evidence="1" id="KW-1133">Transmembrane helix</keyword>
<sequence>MTITLTKSVGGFWRICDIVLGSIYFIGFFTILYYSVRLICFFKNQQQDEGYPLTLSGSQESGGNAHHNSISHSRKCSWSLAGISSPQQVVVRRITAVCVILCVLFVTKAIYLVGMGTGYLPSQEAKYHVPVGVHHIAFEFVMHFATEFVPCALLTYFTRKQEEKSLDRLKFTPIAASISGTYRSLRTHTRKASSPAQAFYTRDDSSENPIARSHEKAFTGYQYQASSDSRRAIPGYI</sequence>
<feature type="transmembrane region" description="Helical" evidence="1">
    <location>
        <begin position="12"/>
        <end position="36"/>
    </location>
</feature>
<name>A0A024GVC7_9STRA</name>
<evidence type="ECO:0000313" key="3">
    <source>
        <dbReference type="Proteomes" id="UP000053237"/>
    </source>
</evidence>
<keyword evidence="3" id="KW-1185">Reference proteome</keyword>
<dbReference type="Proteomes" id="UP000053237">
    <property type="component" value="Unassembled WGS sequence"/>
</dbReference>
<dbReference type="AlphaFoldDB" id="A0A024GVC7"/>
<evidence type="ECO:0000256" key="1">
    <source>
        <dbReference type="SAM" id="Phobius"/>
    </source>
</evidence>
<feature type="transmembrane region" description="Helical" evidence="1">
    <location>
        <begin position="140"/>
        <end position="158"/>
    </location>
</feature>
<dbReference type="OrthoDB" id="19798at2759"/>
<proteinExistence type="predicted"/>
<dbReference type="InParanoid" id="A0A024GVC7"/>
<organism evidence="2 3">
    <name type="scientific">Albugo candida</name>
    <dbReference type="NCBI Taxonomy" id="65357"/>
    <lineage>
        <taxon>Eukaryota</taxon>
        <taxon>Sar</taxon>
        <taxon>Stramenopiles</taxon>
        <taxon>Oomycota</taxon>
        <taxon>Peronosporomycetes</taxon>
        <taxon>Albuginales</taxon>
        <taxon>Albuginaceae</taxon>
        <taxon>Albugo</taxon>
    </lineage>
</organism>
<gene>
    <name evidence="2" type="ORF">BN9_130450</name>
</gene>
<keyword evidence="1" id="KW-0812">Transmembrane</keyword>
<keyword evidence="1" id="KW-0472">Membrane</keyword>
<reference evidence="2 3" key="1">
    <citation type="submission" date="2012-05" db="EMBL/GenBank/DDBJ databases">
        <title>Recombination and specialization in a pathogen metapopulation.</title>
        <authorList>
            <person name="Gardiner A."/>
            <person name="Kemen E."/>
            <person name="Schultz-Larsen T."/>
            <person name="MacLean D."/>
            <person name="Van Oosterhout C."/>
            <person name="Jones J.D.G."/>
        </authorList>
    </citation>
    <scope>NUCLEOTIDE SEQUENCE [LARGE SCALE GENOMIC DNA]</scope>
    <source>
        <strain evidence="2 3">Ac Nc2</strain>
    </source>
</reference>
<dbReference type="EMBL" id="CAIX01001139">
    <property type="protein sequence ID" value="CCI50783.1"/>
    <property type="molecule type" value="Genomic_DNA"/>
</dbReference>
<comment type="caution">
    <text evidence="2">The sequence shown here is derived from an EMBL/GenBank/DDBJ whole genome shotgun (WGS) entry which is preliminary data.</text>
</comment>
<feature type="transmembrane region" description="Helical" evidence="1">
    <location>
        <begin position="94"/>
        <end position="120"/>
    </location>
</feature>